<name>A0A383C0I6_9ZZZZ</name>
<dbReference type="Gene3D" id="3.40.50.620">
    <property type="entry name" value="HUPs"/>
    <property type="match status" value="1"/>
</dbReference>
<gene>
    <name evidence="3" type="ORF">METZ01_LOCUS477939</name>
</gene>
<feature type="non-terminal residue" evidence="3">
    <location>
        <position position="201"/>
    </location>
</feature>
<sequence length="201" mass="22156">MVPDTESRLEIVDGALKEDGFRYMVNPYDEFAVEQAVQFKEAVGGKVTLVSLFSDNGSIDTDLRKMMAIGADETIVLRQQGYRGDRTSSNARILSETVKELDAALVICGVQGIDYYQAATGPMVAHFLGMSHVSGVTNLKLNGDKLTASRQIEGGLQIVETSMPVLITAQKDMTKVRFPALKDIMMSKRKPFDNREVEEDT</sequence>
<dbReference type="Pfam" id="PF01012">
    <property type="entry name" value="ETF"/>
    <property type="match status" value="1"/>
</dbReference>
<evidence type="ECO:0000259" key="2">
    <source>
        <dbReference type="SMART" id="SM00893"/>
    </source>
</evidence>
<dbReference type="SUPFAM" id="SSF52402">
    <property type="entry name" value="Adenine nucleotide alpha hydrolases-like"/>
    <property type="match status" value="1"/>
</dbReference>
<reference evidence="3" key="1">
    <citation type="submission" date="2018-05" db="EMBL/GenBank/DDBJ databases">
        <authorList>
            <person name="Lanie J.A."/>
            <person name="Ng W.-L."/>
            <person name="Kazmierczak K.M."/>
            <person name="Andrzejewski T.M."/>
            <person name="Davidsen T.M."/>
            <person name="Wayne K.J."/>
            <person name="Tettelin H."/>
            <person name="Glass J.I."/>
            <person name="Rusch D."/>
            <person name="Podicherti R."/>
            <person name="Tsui H.-C.T."/>
            <person name="Winkler M.E."/>
        </authorList>
    </citation>
    <scope>NUCLEOTIDE SEQUENCE</scope>
</reference>
<dbReference type="SMART" id="SM00893">
    <property type="entry name" value="ETF"/>
    <property type="match status" value="1"/>
</dbReference>
<dbReference type="PANTHER" id="PTHR21294">
    <property type="entry name" value="ELECTRON TRANSFER FLAVOPROTEIN BETA-SUBUNIT"/>
    <property type="match status" value="1"/>
</dbReference>
<feature type="domain" description="Electron transfer flavoprotein alpha/beta-subunit N-terminal" evidence="2">
    <location>
        <begin position="13"/>
        <end position="200"/>
    </location>
</feature>
<accession>A0A383C0I6</accession>
<dbReference type="InterPro" id="IPR014730">
    <property type="entry name" value="ETF_a/b_N"/>
</dbReference>
<protein>
    <recommendedName>
        <fullName evidence="2">Electron transfer flavoprotein alpha/beta-subunit N-terminal domain-containing protein</fullName>
    </recommendedName>
</protein>
<evidence type="ECO:0000256" key="1">
    <source>
        <dbReference type="ARBA" id="ARBA00007557"/>
    </source>
</evidence>
<dbReference type="InterPro" id="IPR012255">
    <property type="entry name" value="ETF_b"/>
</dbReference>
<dbReference type="AlphaFoldDB" id="A0A383C0I6"/>
<evidence type="ECO:0000313" key="3">
    <source>
        <dbReference type="EMBL" id="SVE25085.1"/>
    </source>
</evidence>
<dbReference type="GO" id="GO:0009055">
    <property type="term" value="F:electron transfer activity"/>
    <property type="evidence" value="ECO:0007669"/>
    <property type="project" value="InterPro"/>
</dbReference>
<proteinExistence type="inferred from homology"/>
<dbReference type="InterPro" id="IPR000049">
    <property type="entry name" value="ET-Flavoprotein_bsu_CS"/>
</dbReference>
<dbReference type="EMBL" id="UINC01204387">
    <property type="protein sequence ID" value="SVE25085.1"/>
    <property type="molecule type" value="Genomic_DNA"/>
</dbReference>
<organism evidence="3">
    <name type="scientific">marine metagenome</name>
    <dbReference type="NCBI Taxonomy" id="408172"/>
    <lineage>
        <taxon>unclassified sequences</taxon>
        <taxon>metagenomes</taxon>
        <taxon>ecological metagenomes</taxon>
    </lineage>
</organism>
<comment type="similarity">
    <text evidence="1">Belongs to the ETF beta-subunit/FixA family.</text>
</comment>
<dbReference type="PROSITE" id="PS01065">
    <property type="entry name" value="ETF_BETA"/>
    <property type="match status" value="1"/>
</dbReference>
<dbReference type="InterPro" id="IPR014729">
    <property type="entry name" value="Rossmann-like_a/b/a_fold"/>
</dbReference>